<dbReference type="RefSeq" id="WP_106750783.1">
    <property type="nucleotide sequence ID" value="NZ_CP027668.1"/>
</dbReference>
<dbReference type="InterPro" id="IPR005064">
    <property type="entry name" value="BUG"/>
</dbReference>
<evidence type="ECO:0000313" key="3">
    <source>
        <dbReference type="EMBL" id="AVO47413.1"/>
    </source>
</evidence>
<dbReference type="OrthoDB" id="7374713at2"/>
<keyword evidence="2" id="KW-0732">Signal</keyword>
<dbReference type="Proteomes" id="UP000237889">
    <property type="component" value="Chromosome"/>
</dbReference>
<name>A0A2S0NHK5_9HYPH</name>
<dbReference type="CDD" id="cd13578">
    <property type="entry name" value="PBP2_Bug27"/>
    <property type="match status" value="1"/>
</dbReference>
<keyword evidence="3" id="KW-0675">Receptor</keyword>
<dbReference type="PANTHER" id="PTHR42928">
    <property type="entry name" value="TRICARBOXYLATE-BINDING PROTEIN"/>
    <property type="match status" value="1"/>
</dbReference>
<proteinExistence type="inferred from homology"/>
<dbReference type="InterPro" id="IPR042100">
    <property type="entry name" value="Bug_dom1"/>
</dbReference>
<sequence length="330" mass="34691">MFRATPSLARLAAAAALVLGGLALAPRVADAQSYPNRPIRAIVPFAAGSATDIVARTFADQMSKTLGQSIVIENRPGANGMIGADAVAKAAHDGYTILVGTNSTNAAAPALFNNVPFDMHKDFQPVSFLCSVPLIVAVANSVPARTLRELIDLAKTRTDLTFASASSSQRVSTEMLLAMTGMKMTHVFYRSGPNAMQDLIAGRVTLFTADLGVMLPQVRGGTVRALAVTSQQRTAQMPDLPTVDEAAGTKGYELIAWFGLFTPAGVPDEVVTKLNEAVRNAAASTEVKAALTDRLGMVIAPSSPEELAARVNAEAVKWEEAARVAGIEKQ</sequence>
<dbReference type="EMBL" id="CP027668">
    <property type="protein sequence ID" value="AVO47413.1"/>
    <property type="molecule type" value="Genomic_DNA"/>
</dbReference>
<dbReference type="KEGG" id="phr:C6569_21500"/>
<feature type="chain" id="PRO_5015651992" evidence="2">
    <location>
        <begin position="32"/>
        <end position="330"/>
    </location>
</feature>
<dbReference type="SUPFAM" id="SSF53850">
    <property type="entry name" value="Periplasmic binding protein-like II"/>
    <property type="match status" value="1"/>
</dbReference>
<reference evidence="3 4" key="1">
    <citation type="submission" date="2018-03" db="EMBL/GenBank/DDBJ databases">
        <title>Genome sequencing of Phreatobacter sp.</title>
        <authorList>
            <person name="Kim S.-J."/>
            <person name="Heo J."/>
            <person name="Kwon S.-W."/>
        </authorList>
    </citation>
    <scope>NUCLEOTIDE SEQUENCE [LARGE SCALE GENOMIC DNA]</scope>
    <source>
        <strain evidence="3 4">S-12</strain>
    </source>
</reference>
<dbReference type="Pfam" id="PF03401">
    <property type="entry name" value="TctC"/>
    <property type="match status" value="1"/>
</dbReference>
<evidence type="ECO:0000256" key="2">
    <source>
        <dbReference type="SAM" id="SignalP"/>
    </source>
</evidence>
<evidence type="ECO:0000313" key="4">
    <source>
        <dbReference type="Proteomes" id="UP000237889"/>
    </source>
</evidence>
<keyword evidence="4" id="KW-1185">Reference proteome</keyword>
<evidence type="ECO:0000256" key="1">
    <source>
        <dbReference type="ARBA" id="ARBA00006987"/>
    </source>
</evidence>
<protein>
    <submittedName>
        <fullName evidence="3">Receptor</fullName>
    </submittedName>
</protein>
<dbReference type="Gene3D" id="3.40.190.150">
    <property type="entry name" value="Bordetella uptake gene, domain 1"/>
    <property type="match status" value="1"/>
</dbReference>
<accession>A0A2S0NHK5</accession>
<feature type="signal peptide" evidence="2">
    <location>
        <begin position="1"/>
        <end position="31"/>
    </location>
</feature>
<gene>
    <name evidence="3" type="ORF">C6569_21500</name>
</gene>
<dbReference type="Gene3D" id="3.40.190.10">
    <property type="entry name" value="Periplasmic binding protein-like II"/>
    <property type="match status" value="1"/>
</dbReference>
<dbReference type="AlphaFoldDB" id="A0A2S0NHK5"/>
<organism evidence="3 4">
    <name type="scientific">Phreatobacter cathodiphilus</name>
    <dbReference type="NCBI Taxonomy" id="1868589"/>
    <lineage>
        <taxon>Bacteria</taxon>
        <taxon>Pseudomonadati</taxon>
        <taxon>Pseudomonadota</taxon>
        <taxon>Alphaproteobacteria</taxon>
        <taxon>Hyphomicrobiales</taxon>
        <taxon>Phreatobacteraceae</taxon>
        <taxon>Phreatobacter</taxon>
    </lineage>
</organism>
<dbReference type="PANTHER" id="PTHR42928:SF5">
    <property type="entry name" value="BLR1237 PROTEIN"/>
    <property type="match status" value="1"/>
</dbReference>
<dbReference type="PIRSF" id="PIRSF017082">
    <property type="entry name" value="YflP"/>
    <property type="match status" value="1"/>
</dbReference>
<comment type="similarity">
    <text evidence="1">Belongs to the UPF0065 (bug) family.</text>
</comment>